<gene>
    <name evidence="1" type="ORF">FA13DRAFT_558869</name>
</gene>
<accession>A0A4Y7SB77</accession>
<keyword evidence="2" id="KW-1185">Reference proteome</keyword>
<dbReference type="Proteomes" id="UP000298030">
    <property type="component" value="Unassembled WGS sequence"/>
</dbReference>
<sequence length="158" mass="17677">MKDYRCIKYMGDCSQRIHHRLPSDHVRWYTPFKSSSHPMIDPVQVSPPCFQRYVVPEEGENSRRGKDWGVSNDESAQIERGFGTSFIASDLAAVETEAKEGQAWCALEERDKVGMIDRRYAGAGVGCEEVEVSNVPPCGGETLNECRRESDVCAGTEL</sequence>
<comment type="caution">
    <text evidence="1">The sequence shown here is derived from an EMBL/GenBank/DDBJ whole genome shotgun (WGS) entry which is preliminary data.</text>
</comment>
<protein>
    <submittedName>
        <fullName evidence="1">Uncharacterized protein</fullName>
    </submittedName>
</protein>
<evidence type="ECO:0000313" key="1">
    <source>
        <dbReference type="EMBL" id="TEB18693.1"/>
    </source>
</evidence>
<reference evidence="1 2" key="1">
    <citation type="journal article" date="2019" name="Nat. Ecol. Evol.">
        <title>Megaphylogeny resolves global patterns of mushroom evolution.</title>
        <authorList>
            <person name="Varga T."/>
            <person name="Krizsan K."/>
            <person name="Foldi C."/>
            <person name="Dima B."/>
            <person name="Sanchez-Garcia M."/>
            <person name="Sanchez-Ramirez S."/>
            <person name="Szollosi G.J."/>
            <person name="Szarkandi J.G."/>
            <person name="Papp V."/>
            <person name="Albert L."/>
            <person name="Andreopoulos W."/>
            <person name="Angelini C."/>
            <person name="Antonin V."/>
            <person name="Barry K.W."/>
            <person name="Bougher N.L."/>
            <person name="Buchanan P."/>
            <person name="Buyck B."/>
            <person name="Bense V."/>
            <person name="Catcheside P."/>
            <person name="Chovatia M."/>
            <person name="Cooper J."/>
            <person name="Damon W."/>
            <person name="Desjardin D."/>
            <person name="Finy P."/>
            <person name="Geml J."/>
            <person name="Haridas S."/>
            <person name="Hughes K."/>
            <person name="Justo A."/>
            <person name="Karasinski D."/>
            <person name="Kautmanova I."/>
            <person name="Kiss B."/>
            <person name="Kocsube S."/>
            <person name="Kotiranta H."/>
            <person name="LaButti K.M."/>
            <person name="Lechner B.E."/>
            <person name="Liimatainen K."/>
            <person name="Lipzen A."/>
            <person name="Lukacs Z."/>
            <person name="Mihaltcheva S."/>
            <person name="Morgado L.N."/>
            <person name="Niskanen T."/>
            <person name="Noordeloos M.E."/>
            <person name="Ohm R.A."/>
            <person name="Ortiz-Santana B."/>
            <person name="Ovrebo C."/>
            <person name="Racz N."/>
            <person name="Riley R."/>
            <person name="Savchenko A."/>
            <person name="Shiryaev A."/>
            <person name="Soop K."/>
            <person name="Spirin V."/>
            <person name="Szebenyi C."/>
            <person name="Tomsovsky M."/>
            <person name="Tulloss R.E."/>
            <person name="Uehling J."/>
            <person name="Grigoriev I.V."/>
            <person name="Vagvolgyi C."/>
            <person name="Papp T."/>
            <person name="Martin F.M."/>
            <person name="Miettinen O."/>
            <person name="Hibbett D.S."/>
            <person name="Nagy L.G."/>
        </authorList>
    </citation>
    <scope>NUCLEOTIDE SEQUENCE [LARGE SCALE GENOMIC DNA]</scope>
    <source>
        <strain evidence="1 2">FP101781</strain>
    </source>
</reference>
<name>A0A4Y7SB77_COPMI</name>
<organism evidence="1 2">
    <name type="scientific">Coprinellus micaceus</name>
    <name type="common">Glistening ink-cap mushroom</name>
    <name type="synonym">Coprinus micaceus</name>
    <dbReference type="NCBI Taxonomy" id="71717"/>
    <lineage>
        <taxon>Eukaryota</taxon>
        <taxon>Fungi</taxon>
        <taxon>Dikarya</taxon>
        <taxon>Basidiomycota</taxon>
        <taxon>Agaricomycotina</taxon>
        <taxon>Agaricomycetes</taxon>
        <taxon>Agaricomycetidae</taxon>
        <taxon>Agaricales</taxon>
        <taxon>Agaricineae</taxon>
        <taxon>Psathyrellaceae</taxon>
        <taxon>Coprinellus</taxon>
    </lineage>
</organism>
<proteinExistence type="predicted"/>
<evidence type="ECO:0000313" key="2">
    <source>
        <dbReference type="Proteomes" id="UP000298030"/>
    </source>
</evidence>
<dbReference type="AlphaFoldDB" id="A0A4Y7SB77"/>
<dbReference type="EMBL" id="QPFP01000234">
    <property type="protein sequence ID" value="TEB18693.1"/>
    <property type="molecule type" value="Genomic_DNA"/>
</dbReference>